<evidence type="ECO:0000313" key="3">
    <source>
        <dbReference type="Proteomes" id="UP000012065"/>
    </source>
</evidence>
<dbReference type="HOGENOM" id="CLU_963725_0_0_1"/>
<gene>
    <name evidence="2" type="ORF">BN14_11179</name>
</gene>
<name>M5CCL7_THACB</name>
<reference evidence="2 3" key="1">
    <citation type="journal article" date="2013" name="J. Biotechnol.">
        <title>Establishment and interpretation of the genome sequence of the phytopathogenic fungus Rhizoctonia solani AG1-IB isolate 7/3/14.</title>
        <authorList>
            <person name="Wibberg D.W."/>
            <person name="Jelonek L.J."/>
            <person name="Rupp O.R."/>
            <person name="Hennig M.H."/>
            <person name="Eikmeyer F.E."/>
            <person name="Goesmann A.G."/>
            <person name="Hartmann A.H."/>
            <person name="Borriss R.B."/>
            <person name="Grosch R.G."/>
            <person name="Puehler A.P."/>
            <person name="Schlueter A.S."/>
        </authorList>
    </citation>
    <scope>NUCLEOTIDE SEQUENCE [LARGE SCALE GENOMIC DNA]</scope>
    <source>
        <strain evidence="3">AG1-IB / isolate 7/3/14</strain>
    </source>
</reference>
<feature type="compositionally biased region" description="Acidic residues" evidence="1">
    <location>
        <begin position="173"/>
        <end position="189"/>
    </location>
</feature>
<dbReference type="AlphaFoldDB" id="M5CCL7"/>
<dbReference type="Proteomes" id="UP000012065">
    <property type="component" value="Unassembled WGS sequence"/>
</dbReference>
<feature type="region of interest" description="Disordered" evidence="1">
    <location>
        <begin position="159"/>
        <end position="205"/>
    </location>
</feature>
<proteinExistence type="predicted"/>
<accession>M5CCL7</accession>
<dbReference type="EMBL" id="CAOJ01016679">
    <property type="protein sequence ID" value="CCO37029.1"/>
    <property type="molecule type" value="Genomic_DNA"/>
</dbReference>
<evidence type="ECO:0000256" key="1">
    <source>
        <dbReference type="SAM" id="MobiDB-lite"/>
    </source>
</evidence>
<comment type="caution">
    <text evidence="2">The sequence shown here is derived from an EMBL/GenBank/DDBJ whole genome shotgun (WGS) entry which is preliminary data.</text>
</comment>
<evidence type="ECO:0000313" key="2">
    <source>
        <dbReference type="EMBL" id="CCO37029.1"/>
    </source>
</evidence>
<protein>
    <submittedName>
        <fullName evidence="2">Uncharacterized protein</fullName>
    </submittedName>
</protein>
<sequence length="289" mass="32267">MEHLSVAAYGHAGQFLISQLEQEVNSKRAPHILGSHRTWEELTQLFRVQLIKYMRQLPPFDQHNKDDTPIEYWSRLLDREDASILAYLAIKLFSIATNSIPDEHTGSAFTRINSSDQSNQNASTVVAMVQVLQHEHRNSHHQCNPTLIRFRDVPGLIRSTDGLPATPLKDAESDSDTDELEVSESDDECMPSNNNNPESTVDLDEPGDWEIEAGLDEEPEQAPGVDTRTPGQDCFEVAQLNGVDLSNPLLWDLLCDTPDQDSEPESNVSTIGTQHITPFADIHASPTTF</sequence>
<organism evidence="2 3">
    <name type="scientific">Thanatephorus cucumeris (strain AG1-IB / isolate 7/3/14)</name>
    <name type="common">Lettuce bottom rot fungus</name>
    <name type="synonym">Rhizoctonia solani</name>
    <dbReference type="NCBI Taxonomy" id="1108050"/>
    <lineage>
        <taxon>Eukaryota</taxon>
        <taxon>Fungi</taxon>
        <taxon>Dikarya</taxon>
        <taxon>Basidiomycota</taxon>
        <taxon>Agaricomycotina</taxon>
        <taxon>Agaricomycetes</taxon>
        <taxon>Cantharellales</taxon>
        <taxon>Ceratobasidiaceae</taxon>
        <taxon>Rhizoctonia</taxon>
        <taxon>Rhizoctonia solani AG-1</taxon>
    </lineage>
</organism>